<accession>A0ABU0UD09</accession>
<evidence type="ECO:0000259" key="1">
    <source>
        <dbReference type="PROSITE" id="PS50022"/>
    </source>
</evidence>
<dbReference type="PROSITE" id="PS50022">
    <property type="entry name" value="FA58C_3"/>
    <property type="match status" value="1"/>
</dbReference>
<evidence type="ECO:0000313" key="3">
    <source>
        <dbReference type="Proteomes" id="UP001244640"/>
    </source>
</evidence>
<feature type="domain" description="F5/8 type C" evidence="1">
    <location>
        <begin position="226"/>
        <end position="378"/>
    </location>
</feature>
<dbReference type="EMBL" id="JAUTBA010000001">
    <property type="protein sequence ID" value="MDQ1152747.1"/>
    <property type="molecule type" value="Genomic_DNA"/>
</dbReference>
<sequence length="378" mass="42589">MKKRFSEVIGKCLLIGSVLMAVQACKEEELVFPPQPEQEVVVSEKRPTARPSSLTYVSAFNQNIEIYFPKLSDRVTKATITYMDGTEKKIELTKFEDPIIIHLSEYKSYDFSIQYFTNEGTSSKVTTTVLTPLSYEVKYKLDNIQTEPIEGGVKFTFPKTLDRSLKYTIKYTVEGEQRIKTVDGPAVESIAIDKLFDETKPISFKLTIVDAELKVEASKVIEQAPGAQAMVGDEAEFTDRSNWIATVSDAQIDDGGGAAALIDNDIMSFWHSQYDPSIPFPHWFKIDFGKARFISKIGMIRRSGANNGFIQYDLETSLDGITFTKVASNLSFDPANSNWQYYTLPKVTRGRYVRVTMTKPKDAGDDFTHLGEFKAFGY</sequence>
<dbReference type="Proteomes" id="UP001244640">
    <property type="component" value="Unassembled WGS sequence"/>
</dbReference>
<dbReference type="InterPro" id="IPR008979">
    <property type="entry name" value="Galactose-bd-like_sf"/>
</dbReference>
<dbReference type="InterPro" id="IPR000421">
    <property type="entry name" value="FA58C"/>
</dbReference>
<proteinExistence type="predicted"/>
<protein>
    <recommendedName>
        <fullName evidence="1">F5/8 type C domain-containing protein</fullName>
    </recommendedName>
</protein>
<reference evidence="2 3" key="1">
    <citation type="submission" date="2023-07" db="EMBL/GenBank/DDBJ databases">
        <title>Functional and genomic diversity of the sorghum phyllosphere microbiome.</title>
        <authorList>
            <person name="Shade A."/>
        </authorList>
    </citation>
    <scope>NUCLEOTIDE SEQUENCE [LARGE SCALE GENOMIC DNA]</scope>
    <source>
        <strain evidence="2 3">SORGH_AS_0892</strain>
    </source>
</reference>
<dbReference type="SUPFAM" id="SSF49785">
    <property type="entry name" value="Galactose-binding domain-like"/>
    <property type="match status" value="1"/>
</dbReference>
<organism evidence="2 3">
    <name type="scientific">Sphingobacterium zeae</name>
    <dbReference type="NCBI Taxonomy" id="1776859"/>
    <lineage>
        <taxon>Bacteria</taxon>
        <taxon>Pseudomonadati</taxon>
        <taxon>Bacteroidota</taxon>
        <taxon>Sphingobacteriia</taxon>
        <taxon>Sphingobacteriales</taxon>
        <taxon>Sphingobacteriaceae</taxon>
        <taxon>Sphingobacterium</taxon>
    </lineage>
</organism>
<keyword evidence="3" id="KW-1185">Reference proteome</keyword>
<dbReference type="Pfam" id="PF00754">
    <property type="entry name" value="F5_F8_type_C"/>
    <property type="match status" value="1"/>
</dbReference>
<dbReference type="PROSITE" id="PS51257">
    <property type="entry name" value="PROKAR_LIPOPROTEIN"/>
    <property type="match status" value="1"/>
</dbReference>
<dbReference type="Gene3D" id="2.60.120.260">
    <property type="entry name" value="Galactose-binding domain-like"/>
    <property type="match status" value="1"/>
</dbReference>
<comment type="caution">
    <text evidence="2">The sequence shown here is derived from an EMBL/GenBank/DDBJ whole genome shotgun (WGS) entry which is preliminary data.</text>
</comment>
<gene>
    <name evidence="2" type="ORF">QE382_004731</name>
</gene>
<name>A0ABU0UD09_9SPHI</name>
<dbReference type="RefSeq" id="WP_307187951.1">
    <property type="nucleotide sequence ID" value="NZ_JAUTBA010000001.1"/>
</dbReference>
<evidence type="ECO:0000313" key="2">
    <source>
        <dbReference type="EMBL" id="MDQ1152747.1"/>
    </source>
</evidence>